<evidence type="ECO:0000256" key="6">
    <source>
        <dbReference type="ARBA" id="ARBA00023002"/>
    </source>
</evidence>
<protein>
    <submittedName>
        <fullName evidence="11">Peroxidase</fullName>
    </submittedName>
</protein>
<evidence type="ECO:0000256" key="5">
    <source>
        <dbReference type="ARBA" id="ARBA00022729"/>
    </source>
</evidence>
<dbReference type="Pfam" id="PF20628">
    <property type="entry name" value="Dyp_perox_C"/>
    <property type="match status" value="1"/>
</dbReference>
<dbReference type="SUPFAM" id="SSF54909">
    <property type="entry name" value="Dimeric alpha+beta barrel"/>
    <property type="match status" value="1"/>
</dbReference>
<evidence type="ECO:0000313" key="12">
    <source>
        <dbReference type="Proteomes" id="UP000072189"/>
    </source>
</evidence>
<evidence type="ECO:0000256" key="4">
    <source>
        <dbReference type="ARBA" id="ARBA00022723"/>
    </source>
</evidence>
<dbReference type="AlphaFoldDB" id="A0A147FBE8"/>
<evidence type="ECO:0000256" key="7">
    <source>
        <dbReference type="ARBA" id="ARBA00023004"/>
    </source>
</evidence>
<feature type="domain" description="Dyp-type peroxidase C-terminal" evidence="10">
    <location>
        <begin position="214"/>
        <end position="390"/>
    </location>
</feature>
<dbReference type="InterPro" id="IPR006311">
    <property type="entry name" value="TAT_signal"/>
</dbReference>
<organism evidence="11 12">
    <name type="scientific">Microbacterium testaceum</name>
    <name type="common">Aureobacterium testaceum</name>
    <name type="synonym">Brevibacterium testaceum</name>
    <dbReference type="NCBI Taxonomy" id="2033"/>
    <lineage>
        <taxon>Bacteria</taxon>
        <taxon>Bacillati</taxon>
        <taxon>Actinomycetota</taxon>
        <taxon>Actinomycetes</taxon>
        <taxon>Micrococcales</taxon>
        <taxon>Microbacteriaceae</taxon>
        <taxon>Microbacterium</taxon>
    </lineage>
</organism>
<dbReference type="PROSITE" id="PS51318">
    <property type="entry name" value="TAT"/>
    <property type="match status" value="1"/>
</dbReference>
<accession>A0A147FBE8</accession>
<keyword evidence="4" id="KW-0479">Metal-binding</keyword>
<dbReference type="GO" id="GO:0020037">
    <property type="term" value="F:heme binding"/>
    <property type="evidence" value="ECO:0007669"/>
    <property type="project" value="InterPro"/>
</dbReference>
<proteinExistence type="inferred from homology"/>
<dbReference type="PANTHER" id="PTHR30521:SF4">
    <property type="entry name" value="DEFERROCHELATASE"/>
    <property type="match status" value="1"/>
</dbReference>
<comment type="cofactor">
    <cofactor evidence="1">
        <name>heme b</name>
        <dbReference type="ChEBI" id="CHEBI:60344"/>
    </cofactor>
</comment>
<name>A0A147FBE8_MICTE</name>
<dbReference type="NCBIfam" id="TIGR01413">
    <property type="entry name" value="Dyp_perox_fam"/>
    <property type="match status" value="1"/>
</dbReference>
<keyword evidence="3" id="KW-0349">Heme</keyword>
<dbReference type="Proteomes" id="UP000072189">
    <property type="component" value="Unassembled WGS sequence"/>
</dbReference>
<gene>
    <name evidence="11" type="ORF">RSA3_02770</name>
</gene>
<keyword evidence="5" id="KW-0732">Signal</keyword>
<dbReference type="PATRIC" id="fig|2033.7.peg.836"/>
<dbReference type="Pfam" id="PF04261">
    <property type="entry name" value="Dyp_perox_N"/>
    <property type="match status" value="1"/>
</dbReference>
<keyword evidence="7" id="KW-0408">Iron</keyword>
<evidence type="ECO:0000259" key="9">
    <source>
        <dbReference type="Pfam" id="PF04261"/>
    </source>
</evidence>
<dbReference type="InterPro" id="IPR011008">
    <property type="entry name" value="Dimeric_a/b-barrel"/>
</dbReference>
<evidence type="ECO:0000256" key="3">
    <source>
        <dbReference type="ARBA" id="ARBA00022617"/>
    </source>
</evidence>
<dbReference type="GO" id="GO:0005829">
    <property type="term" value="C:cytosol"/>
    <property type="evidence" value="ECO:0007669"/>
    <property type="project" value="TreeGrafter"/>
</dbReference>
<dbReference type="GO" id="GO:0046872">
    <property type="term" value="F:metal ion binding"/>
    <property type="evidence" value="ECO:0007669"/>
    <property type="project" value="UniProtKB-KW"/>
</dbReference>
<comment type="similarity">
    <text evidence="8">Belongs to the DyP-type peroxidase family.</text>
</comment>
<dbReference type="RefSeq" id="WP_058613198.1">
    <property type="nucleotide sequence ID" value="NZ_LDRV01000015.1"/>
</dbReference>
<keyword evidence="6" id="KW-0560">Oxidoreductase</keyword>
<dbReference type="PANTHER" id="PTHR30521">
    <property type="entry name" value="DEFERROCHELATASE/PEROXIDASE"/>
    <property type="match status" value="1"/>
</dbReference>
<evidence type="ECO:0000256" key="2">
    <source>
        <dbReference type="ARBA" id="ARBA00022559"/>
    </source>
</evidence>
<dbReference type="GO" id="GO:0004601">
    <property type="term" value="F:peroxidase activity"/>
    <property type="evidence" value="ECO:0007669"/>
    <property type="project" value="UniProtKB-KW"/>
</dbReference>
<reference evidence="11 12" key="1">
    <citation type="journal article" date="2016" name="Front. Microbiol.">
        <title>Genomic Resource of Rice Seed Associated Bacteria.</title>
        <authorList>
            <person name="Midha S."/>
            <person name="Bansal K."/>
            <person name="Sharma S."/>
            <person name="Kumar N."/>
            <person name="Patil P.P."/>
            <person name="Chaudhry V."/>
            <person name="Patil P.B."/>
        </authorList>
    </citation>
    <scope>NUCLEOTIDE SEQUENCE [LARGE SCALE GENOMIC DNA]</scope>
    <source>
        <strain evidence="11 12">RSA3</strain>
    </source>
</reference>
<dbReference type="InterPro" id="IPR048327">
    <property type="entry name" value="Dyp_perox_N"/>
</dbReference>
<evidence type="ECO:0000259" key="10">
    <source>
        <dbReference type="Pfam" id="PF20628"/>
    </source>
</evidence>
<evidence type="ECO:0000313" key="11">
    <source>
        <dbReference type="EMBL" id="KTS13844.1"/>
    </source>
</evidence>
<sequence>MRARLDTRRGPTRRTFIIGGAVAGVGAVAAIGVDAAASAQAAPASTPLNGDVTVPFYGTHQAGIDTDAQAHASLIALDLRPDVDRDGIRRLLRTLTDDAARLTRGEAALADTEPELATAPARLTVTFGFGPGLVARAGALSPSWLRPLPAFSIDRLRPEYGDGDLLLQIAADDPVTVAHAARMLLKDARAFAAPRWVQQGFRRAHGTERPGTTMRNLFGQVDGTANPVPGTTAFDEVVWAREGWMAGGTGMVVRRIAMNLDTWDRLDRPGRDQAVGRFQATGAPLTGTDEFDEPDFDAKDAIGFPVIPEFSHLRRSRSDDPAERIFRRGYNYDQTPPAGEVSDAGLVFVSFQADVDRQFVPIQQRLDQLDLLNQWTTPIGSAVFAVPPGCAEGGFIGEGILS</sequence>
<feature type="domain" description="Dyp-type peroxidase N-terminal" evidence="9">
    <location>
        <begin position="61"/>
        <end position="202"/>
    </location>
</feature>
<dbReference type="InterPro" id="IPR048328">
    <property type="entry name" value="Dyp_perox_C"/>
</dbReference>
<keyword evidence="2 11" id="KW-0575">Peroxidase</keyword>
<evidence type="ECO:0000256" key="1">
    <source>
        <dbReference type="ARBA" id="ARBA00001970"/>
    </source>
</evidence>
<dbReference type="InterPro" id="IPR006314">
    <property type="entry name" value="Dyp_peroxidase"/>
</dbReference>
<dbReference type="PROSITE" id="PS51404">
    <property type="entry name" value="DYP_PEROXIDASE"/>
    <property type="match status" value="1"/>
</dbReference>
<evidence type="ECO:0000256" key="8">
    <source>
        <dbReference type="ARBA" id="ARBA00025737"/>
    </source>
</evidence>
<dbReference type="EMBL" id="LDRV01000015">
    <property type="protein sequence ID" value="KTS13844.1"/>
    <property type="molecule type" value="Genomic_DNA"/>
</dbReference>
<comment type="caution">
    <text evidence="11">The sequence shown here is derived from an EMBL/GenBank/DDBJ whole genome shotgun (WGS) entry which is preliminary data.</text>
</comment>